<dbReference type="EMBL" id="JAAALK010000283">
    <property type="protein sequence ID" value="KAG8076740.1"/>
    <property type="molecule type" value="Genomic_DNA"/>
</dbReference>
<gene>
    <name evidence="1" type="ORF">GUJ93_ZPchr0006g43722</name>
</gene>
<proteinExistence type="predicted"/>
<accession>A0A8J5VQM5</accession>
<reference evidence="1" key="2">
    <citation type="submission" date="2021-02" db="EMBL/GenBank/DDBJ databases">
        <authorList>
            <person name="Kimball J.A."/>
            <person name="Haas M.W."/>
            <person name="Macchietto M."/>
            <person name="Kono T."/>
            <person name="Duquette J."/>
            <person name="Shao M."/>
        </authorList>
    </citation>
    <scope>NUCLEOTIDE SEQUENCE</scope>
    <source>
        <tissue evidence="1">Fresh leaf tissue</tissue>
    </source>
</reference>
<sequence>MAMEFLSLCLSIPYSPPATFSFYVSILVITYRSSCSWLICELLSGYPLPLFPMASESLCCSEIDLTPGSQFSHCSKLATWAGLVRPGHIRRGRRRSDQLINQQGGLEWLIGCPNLIEITGLGRLQLWTVAGGAHISHEFLTTAPTRFPNHSNWFGYHGF</sequence>
<reference evidence="1" key="1">
    <citation type="journal article" date="2021" name="bioRxiv">
        <title>Whole Genome Assembly and Annotation of Northern Wild Rice, Zizania palustris L., Supports a Whole Genome Duplication in the Zizania Genus.</title>
        <authorList>
            <person name="Haas M."/>
            <person name="Kono T."/>
            <person name="Macchietto M."/>
            <person name="Millas R."/>
            <person name="McGilp L."/>
            <person name="Shao M."/>
            <person name="Duquette J."/>
            <person name="Hirsch C.N."/>
            <person name="Kimball J."/>
        </authorList>
    </citation>
    <scope>NUCLEOTIDE SEQUENCE</scope>
    <source>
        <tissue evidence="1">Fresh leaf tissue</tissue>
    </source>
</reference>
<comment type="caution">
    <text evidence="1">The sequence shown here is derived from an EMBL/GenBank/DDBJ whole genome shotgun (WGS) entry which is preliminary data.</text>
</comment>
<dbReference type="Proteomes" id="UP000729402">
    <property type="component" value="Unassembled WGS sequence"/>
</dbReference>
<name>A0A8J5VQM5_ZIZPA</name>
<protein>
    <submittedName>
        <fullName evidence="1">Uncharacterized protein</fullName>
    </submittedName>
</protein>
<organism evidence="1 2">
    <name type="scientific">Zizania palustris</name>
    <name type="common">Northern wild rice</name>
    <dbReference type="NCBI Taxonomy" id="103762"/>
    <lineage>
        <taxon>Eukaryota</taxon>
        <taxon>Viridiplantae</taxon>
        <taxon>Streptophyta</taxon>
        <taxon>Embryophyta</taxon>
        <taxon>Tracheophyta</taxon>
        <taxon>Spermatophyta</taxon>
        <taxon>Magnoliopsida</taxon>
        <taxon>Liliopsida</taxon>
        <taxon>Poales</taxon>
        <taxon>Poaceae</taxon>
        <taxon>BOP clade</taxon>
        <taxon>Oryzoideae</taxon>
        <taxon>Oryzeae</taxon>
        <taxon>Zizaniinae</taxon>
        <taxon>Zizania</taxon>
    </lineage>
</organism>
<evidence type="ECO:0000313" key="1">
    <source>
        <dbReference type="EMBL" id="KAG8076740.1"/>
    </source>
</evidence>
<evidence type="ECO:0000313" key="2">
    <source>
        <dbReference type="Proteomes" id="UP000729402"/>
    </source>
</evidence>
<dbReference type="AlphaFoldDB" id="A0A8J5VQM5"/>
<keyword evidence="2" id="KW-1185">Reference proteome</keyword>